<comment type="caution">
    <text evidence="1">The sequence shown here is derived from an EMBL/GenBank/DDBJ whole genome shotgun (WGS) entry which is preliminary data.</text>
</comment>
<dbReference type="GO" id="GO:0008483">
    <property type="term" value="F:transaminase activity"/>
    <property type="evidence" value="ECO:0007669"/>
    <property type="project" value="UniProtKB-KW"/>
</dbReference>
<name>A0A9W6RAC8_9PSEU</name>
<dbReference type="Proteomes" id="UP001165136">
    <property type="component" value="Unassembled WGS sequence"/>
</dbReference>
<keyword evidence="2" id="KW-1185">Reference proteome</keyword>
<keyword evidence="1" id="KW-0032">Aminotransferase</keyword>
<evidence type="ECO:0000313" key="2">
    <source>
        <dbReference type="Proteomes" id="UP001165136"/>
    </source>
</evidence>
<dbReference type="EMBL" id="BSTI01000022">
    <property type="protein sequence ID" value="GLY70330.1"/>
    <property type="molecule type" value="Genomic_DNA"/>
</dbReference>
<dbReference type="InterPro" id="IPR046348">
    <property type="entry name" value="SIS_dom_sf"/>
</dbReference>
<sequence length="296" mass="31384">MQPHVIREIRRQPESWCQALRLLPGVRDALPRDGERVAVLGCGTSWFMAVAYAALREAAGAGETDAFPASQFPAARRYDRIVVISRSGTTTEIVRAIDGITVPVTAVTAVEDSPVARAATDEIVLGFADERSVVQTLFATTALMLLRGSLGEPLDDVIEQAAAVLGAGAALPAEVENAEQFTFLGNGWRFGVGLEAGLKVREAARLWSEAYPQLEYRHGPISIAQPGRAVWVFGAAEEGILTDVAATGAVVVADDLDPVADLVRVQSLAARRAVAAGLDPDHPRSLTRSVVLAEPA</sequence>
<dbReference type="AlphaFoldDB" id="A0A9W6RAC8"/>
<dbReference type="SUPFAM" id="SSF53697">
    <property type="entry name" value="SIS domain"/>
    <property type="match status" value="1"/>
</dbReference>
<proteinExistence type="predicted"/>
<organism evidence="1 2">
    <name type="scientific">Amycolatopsis taiwanensis</name>
    <dbReference type="NCBI Taxonomy" id="342230"/>
    <lineage>
        <taxon>Bacteria</taxon>
        <taxon>Bacillati</taxon>
        <taxon>Actinomycetota</taxon>
        <taxon>Actinomycetes</taxon>
        <taxon>Pseudonocardiales</taxon>
        <taxon>Pseudonocardiaceae</taxon>
        <taxon>Amycolatopsis</taxon>
    </lineage>
</organism>
<reference evidence="1" key="1">
    <citation type="submission" date="2023-03" db="EMBL/GenBank/DDBJ databases">
        <title>Amycolatopsis taiwanensis NBRC 103393.</title>
        <authorList>
            <person name="Ichikawa N."/>
            <person name="Sato H."/>
            <person name="Tonouchi N."/>
        </authorList>
    </citation>
    <scope>NUCLEOTIDE SEQUENCE</scope>
    <source>
        <strain evidence="1">NBRC 103393</strain>
    </source>
</reference>
<keyword evidence="1" id="KW-0808">Transferase</keyword>
<dbReference type="Gene3D" id="3.40.50.10490">
    <property type="entry name" value="Glucose-6-phosphate isomerase like protein, domain 1"/>
    <property type="match status" value="2"/>
</dbReference>
<accession>A0A9W6RAC8</accession>
<evidence type="ECO:0000313" key="1">
    <source>
        <dbReference type="EMBL" id="GLY70330.1"/>
    </source>
</evidence>
<gene>
    <name evidence="1" type="ORF">Atai01_69490</name>
</gene>
<dbReference type="GO" id="GO:1901135">
    <property type="term" value="P:carbohydrate derivative metabolic process"/>
    <property type="evidence" value="ECO:0007669"/>
    <property type="project" value="InterPro"/>
</dbReference>
<protein>
    <submittedName>
        <fullName evidence="1">Glucosamine--fructose-6-phosphate aminotransferase</fullName>
    </submittedName>
</protein>
<dbReference type="InterPro" id="IPR035466">
    <property type="entry name" value="GlmS/AgaS_SIS"/>
</dbReference>
<dbReference type="GO" id="GO:0097367">
    <property type="term" value="F:carbohydrate derivative binding"/>
    <property type="evidence" value="ECO:0007669"/>
    <property type="project" value="InterPro"/>
</dbReference>
<dbReference type="CDD" id="cd05008">
    <property type="entry name" value="SIS_GlmS_GlmD_1"/>
    <property type="match status" value="1"/>
</dbReference>
<dbReference type="PANTHER" id="PTHR10937:SF4">
    <property type="entry name" value="GLUCOSAMINE-6-PHOSPHATE DEAMINASE"/>
    <property type="match status" value="1"/>
</dbReference>
<dbReference type="PANTHER" id="PTHR10937">
    <property type="entry name" value="GLUCOSAMINE--FRUCTOSE-6-PHOSPHATE AMINOTRANSFERASE, ISOMERIZING"/>
    <property type="match status" value="1"/>
</dbReference>